<feature type="site" description="Important for substrate specificity" evidence="9">
    <location>
        <position position="25"/>
    </location>
</feature>
<comment type="caution">
    <text evidence="9">Lacks conserved residue(s) required for the propagation of feature annotation.</text>
</comment>
<keyword evidence="3 9" id="KW-0963">Cytoplasm</keyword>
<dbReference type="PANTHER" id="PTHR43213">
    <property type="entry name" value="BIFUNCTIONAL DTTP/UTP PYROPHOSPHATASE/METHYLTRANSFERASE PROTEIN-RELATED"/>
    <property type="match status" value="1"/>
</dbReference>
<evidence type="ECO:0000256" key="8">
    <source>
        <dbReference type="ARBA" id="ARBA00060749"/>
    </source>
</evidence>
<dbReference type="PIRSF" id="PIRSF006305">
    <property type="entry name" value="Maf"/>
    <property type="match status" value="1"/>
</dbReference>
<name>A0A6M4IIJ4_9BACT</name>
<comment type="subcellular location">
    <subcellularLocation>
        <location evidence="2 9">Cytoplasm</location>
    </subcellularLocation>
</comment>
<comment type="catalytic activity">
    <reaction evidence="9">
        <text>dTTP + H2O = dTMP + diphosphate + H(+)</text>
        <dbReference type="Rhea" id="RHEA:28534"/>
        <dbReference type="ChEBI" id="CHEBI:15377"/>
        <dbReference type="ChEBI" id="CHEBI:15378"/>
        <dbReference type="ChEBI" id="CHEBI:33019"/>
        <dbReference type="ChEBI" id="CHEBI:37568"/>
        <dbReference type="ChEBI" id="CHEBI:63528"/>
        <dbReference type="EC" id="3.6.1.9"/>
    </reaction>
</comment>
<comment type="similarity">
    <text evidence="8">Belongs to the Maf family. YceF subfamily.</text>
</comment>
<reference evidence="10 11" key="1">
    <citation type="submission" date="2020-05" db="EMBL/GenBank/DDBJ databases">
        <title>Complete genome sequence of Gemmatimonas greenlandica TET16.</title>
        <authorList>
            <person name="Zeng Y."/>
        </authorList>
    </citation>
    <scope>NUCLEOTIDE SEQUENCE [LARGE SCALE GENOMIC DNA]</scope>
    <source>
        <strain evidence="10 11">TET16</strain>
    </source>
</reference>
<comment type="similarity">
    <text evidence="9">Belongs to the Maf family. YhdE subfamily.</text>
</comment>
<feature type="site" description="Important for substrate specificity" evidence="9">
    <location>
        <position position="165"/>
    </location>
</feature>
<gene>
    <name evidence="10" type="primary">maf</name>
    <name evidence="10" type="ORF">HKW67_02375</name>
</gene>
<keyword evidence="4 9" id="KW-0378">Hydrolase</keyword>
<dbReference type="SUPFAM" id="SSF52972">
    <property type="entry name" value="ITPase-like"/>
    <property type="match status" value="1"/>
</dbReference>
<keyword evidence="5 9" id="KW-0546">Nucleotide metabolism</keyword>
<dbReference type="GO" id="GO:0047429">
    <property type="term" value="F:nucleoside triphosphate diphosphatase activity"/>
    <property type="evidence" value="ECO:0007669"/>
    <property type="project" value="UniProtKB-EC"/>
</dbReference>
<dbReference type="PANTHER" id="PTHR43213:SF5">
    <property type="entry name" value="BIFUNCTIONAL DTTP_UTP PYROPHOSPHATASE_METHYLTRANSFERASE PROTEIN-RELATED"/>
    <property type="match status" value="1"/>
</dbReference>
<dbReference type="GO" id="GO:0005737">
    <property type="term" value="C:cytoplasm"/>
    <property type="evidence" value="ECO:0007669"/>
    <property type="project" value="UniProtKB-SubCell"/>
</dbReference>
<dbReference type="Pfam" id="PF02545">
    <property type="entry name" value="Maf"/>
    <property type="match status" value="1"/>
</dbReference>
<dbReference type="RefSeq" id="WP_171223876.1">
    <property type="nucleotide sequence ID" value="NZ_CP053085.1"/>
</dbReference>
<dbReference type="EMBL" id="CP053085">
    <property type="protein sequence ID" value="QJR34450.1"/>
    <property type="molecule type" value="Genomic_DNA"/>
</dbReference>
<evidence type="ECO:0000256" key="6">
    <source>
        <dbReference type="ARBA" id="ARBA00050213"/>
    </source>
</evidence>
<dbReference type="HAMAP" id="MF_00528">
    <property type="entry name" value="Maf"/>
    <property type="match status" value="1"/>
</dbReference>
<feature type="active site" description="Proton acceptor" evidence="9">
    <location>
        <position position="82"/>
    </location>
</feature>
<dbReference type="FunFam" id="3.90.950.10:FF:000005">
    <property type="entry name" value="7-methyl-GTP pyrophosphatase"/>
    <property type="match status" value="1"/>
</dbReference>
<evidence type="ECO:0000256" key="4">
    <source>
        <dbReference type="ARBA" id="ARBA00022801"/>
    </source>
</evidence>
<dbReference type="CDD" id="cd00555">
    <property type="entry name" value="Maf"/>
    <property type="match status" value="1"/>
</dbReference>
<keyword evidence="11" id="KW-1185">Reference proteome</keyword>
<protein>
    <recommendedName>
        <fullName evidence="9">dTTP/UTP pyrophosphatase</fullName>
        <shortName evidence="9">dTTPase/UTPase</shortName>
        <ecNumber evidence="9">3.6.1.9</ecNumber>
    </recommendedName>
    <alternativeName>
        <fullName evidence="9">Nucleoside triphosphate pyrophosphatase</fullName>
    </alternativeName>
    <alternativeName>
        <fullName evidence="9">Nucleotide pyrophosphatase</fullName>
        <shortName evidence="9">Nucleotide PPase</shortName>
    </alternativeName>
</protein>
<dbReference type="InterPro" id="IPR003697">
    <property type="entry name" value="Maf-like"/>
</dbReference>
<evidence type="ECO:0000256" key="2">
    <source>
        <dbReference type="ARBA" id="ARBA00004496"/>
    </source>
</evidence>
<evidence type="ECO:0000256" key="7">
    <source>
        <dbReference type="ARBA" id="ARBA00053369"/>
    </source>
</evidence>
<evidence type="ECO:0000313" key="10">
    <source>
        <dbReference type="EMBL" id="QJR34450.1"/>
    </source>
</evidence>
<comment type="cofactor">
    <cofactor evidence="1 9">
        <name>a divalent metal cation</name>
        <dbReference type="ChEBI" id="CHEBI:60240"/>
    </cofactor>
</comment>
<evidence type="ECO:0000313" key="11">
    <source>
        <dbReference type="Proteomes" id="UP000500938"/>
    </source>
</evidence>
<comment type="function">
    <text evidence="7">Nucleoside triphosphate pyrophosphatase that hydrolyzes 7-methyl-GTP (m(7)GTP). May have a dual role in cell division arrest and in preventing the incorporation of modified nucleotides into cellular nucleic acids.</text>
</comment>
<dbReference type="GO" id="GO:0009117">
    <property type="term" value="P:nucleotide metabolic process"/>
    <property type="evidence" value="ECO:0007669"/>
    <property type="project" value="UniProtKB-KW"/>
</dbReference>
<dbReference type="Gene3D" id="3.90.950.10">
    <property type="match status" value="1"/>
</dbReference>
<feature type="site" description="Important for substrate specificity" evidence="9">
    <location>
        <position position="83"/>
    </location>
</feature>
<organism evidence="10 11">
    <name type="scientific">Gemmatimonas groenlandica</name>
    <dbReference type="NCBI Taxonomy" id="2732249"/>
    <lineage>
        <taxon>Bacteria</taxon>
        <taxon>Pseudomonadati</taxon>
        <taxon>Gemmatimonadota</taxon>
        <taxon>Gemmatimonadia</taxon>
        <taxon>Gemmatimonadales</taxon>
        <taxon>Gemmatimonadaceae</taxon>
        <taxon>Gemmatimonas</taxon>
    </lineage>
</organism>
<sequence>MASSAPLSSAPGTRPRVILASQSPRRRELLALIGIAHEVRPADVDESVHPDEAPVPHCERLARDKAHTLAVQHPDAVVIGSDTIVVIDGDILGKPGDRAEAIAMITRLSGRTHTVFTAVAVAHGGVTLSGVESVSVTFRPLDAEQIAAYVDTGEPMDKAGAYGIQGFGATNVERIDGDYFAVMGLPLGRMVGLLRDLGFSYAFGPLTVADSGAR</sequence>
<dbReference type="Proteomes" id="UP000500938">
    <property type="component" value="Chromosome"/>
</dbReference>
<evidence type="ECO:0000256" key="3">
    <source>
        <dbReference type="ARBA" id="ARBA00022490"/>
    </source>
</evidence>
<proteinExistence type="inferred from homology"/>
<comment type="function">
    <text evidence="9">Nucleoside triphosphate pyrophosphatase that hydrolyzes dTTP and UTP. May have a dual role in cell division arrest and in preventing the incorporation of modified nucleotides into cellular nucleic acids.</text>
</comment>
<dbReference type="EC" id="3.6.1.9" evidence="9"/>
<dbReference type="AlphaFoldDB" id="A0A6M4IIJ4"/>
<evidence type="ECO:0000256" key="5">
    <source>
        <dbReference type="ARBA" id="ARBA00023080"/>
    </source>
</evidence>
<accession>A0A6M4IIJ4</accession>
<evidence type="ECO:0000256" key="9">
    <source>
        <dbReference type="HAMAP-Rule" id="MF_00528"/>
    </source>
</evidence>
<dbReference type="KEGG" id="ggr:HKW67_02375"/>
<comment type="catalytic activity">
    <reaction evidence="6">
        <text>N(7)-methyl-GTP + H2O = N(7)-methyl-GMP + diphosphate + H(+)</text>
        <dbReference type="Rhea" id="RHEA:58744"/>
        <dbReference type="ChEBI" id="CHEBI:15377"/>
        <dbReference type="ChEBI" id="CHEBI:15378"/>
        <dbReference type="ChEBI" id="CHEBI:33019"/>
        <dbReference type="ChEBI" id="CHEBI:58285"/>
        <dbReference type="ChEBI" id="CHEBI:87133"/>
    </reaction>
</comment>
<dbReference type="InterPro" id="IPR029001">
    <property type="entry name" value="ITPase-like_fam"/>
</dbReference>
<dbReference type="NCBIfam" id="TIGR00172">
    <property type="entry name" value="maf"/>
    <property type="match status" value="1"/>
</dbReference>
<comment type="catalytic activity">
    <reaction evidence="9">
        <text>UTP + H2O = UMP + diphosphate + H(+)</text>
        <dbReference type="Rhea" id="RHEA:29395"/>
        <dbReference type="ChEBI" id="CHEBI:15377"/>
        <dbReference type="ChEBI" id="CHEBI:15378"/>
        <dbReference type="ChEBI" id="CHEBI:33019"/>
        <dbReference type="ChEBI" id="CHEBI:46398"/>
        <dbReference type="ChEBI" id="CHEBI:57865"/>
        <dbReference type="EC" id="3.6.1.9"/>
    </reaction>
</comment>
<evidence type="ECO:0000256" key="1">
    <source>
        <dbReference type="ARBA" id="ARBA00001968"/>
    </source>
</evidence>